<name>A0A1H9PEP1_BUTFI</name>
<sequence length="247" mass="29132">MQNFIKADEFSKPITATRIKESILMTIPTAIYAVIYLVWFNYIETRKVIHFTEMHTRLDDMIPFMEVFVIPYILWFFFIAFCTAYPLLKYEKEDYWRFMIFLGTGMTLFLIISTIFPTIQYLRPAQFERNNIFTALVSVFYKYDTPTNVFPSMHVYNAIGGAFSIQYSKRFSKGWKLCSHFISLSIVLSTMFIKQHCVIDVVSAIALALIMYYVVYRSDITLNFLRKIHFIDPVMEDGEVATQEIRL</sequence>
<gene>
    <name evidence="2" type="ORF">SAMN04487884_1067</name>
</gene>
<feature type="transmembrane region" description="Helical" evidence="1">
    <location>
        <begin position="98"/>
        <end position="119"/>
    </location>
</feature>
<dbReference type="AlphaFoldDB" id="A0A1H9PEP1"/>
<reference evidence="2 3" key="1">
    <citation type="submission" date="2016-10" db="EMBL/GenBank/DDBJ databases">
        <authorList>
            <person name="de Groot N.N."/>
        </authorList>
    </citation>
    <scope>NUCLEOTIDE SEQUENCE [LARGE SCALE GENOMIC DNA]</scope>
    <source>
        <strain evidence="2 3">AR40</strain>
    </source>
</reference>
<dbReference type="SUPFAM" id="SSF48317">
    <property type="entry name" value="Acid phosphatase/Vanadium-dependent haloperoxidase"/>
    <property type="match status" value="1"/>
</dbReference>
<dbReference type="InterPro" id="IPR036938">
    <property type="entry name" value="PAP2/HPO_sf"/>
</dbReference>
<keyword evidence="1" id="KW-0472">Membrane</keyword>
<proteinExistence type="predicted"/>
<dbReference type="RefSeq" id="WP_022756678.1">
    <property type="nucleotide sequence ID" value="NZ_CP065800.1"/>
</dbReference>
<dbReference type="Proteomes" id="UP000182584">
    <property type="component" value="Unassembled WGS sequence"/>
</dbReference>
<accession>A0A1H9PEP1</accession>
<evidence type="ECO:0000256" key="1">
    <source>
        <dbReference type="SAM" id="Phobius"/>
    </source>
</evidence>
<evidence type="ECO:0000313" key="3">
    <source>
        <dbReference type="Proteomes" id="UP000182584"/>
    </source>
</evidence>
<feature type="transmembrane region" description="Helical" evidence="1">
    <location>
        <begin position="64"/>
        <end position="86"/>
    </location>
</feature>
<keyword evidence="1" id="KW-0812">Transmembrane</keyword>
<dbReference type="eggNOG" id="COG0671">
    <property type="taxonomic scope" value="Bacteria"/>
</dbReference>
<evidence type="ECO:0000313" key="2">
    <source>
        <dbReference type="EMBL" id="SER46674.1"/>
    </source>
</evidence>
<feature type="transmembrane region" description="Helical" evidence="1">
    <location>
        <begin position="198"/>
        <end position="216"/>
    </location>
</feature>
<keyword evidence="1" id="KW-1133">Transmembrane helix</keyword>
<dbReference type="EMBL" id="FOGJ01000006">
    <property type="protein sequence ID" value="SER46674.1"/>
    <property type="molecule type" value="Genomic_DNA"/>
</dbReference>
<protein>
    <submittedName>
        <fullName evidence="2">Uncharacterized protein</fullName>
    </submittedName>
</protein>
<organism evidence="2 3">
    <name type="scientific">Butyrivibrio fibrisolvens</name>
    <dbReference type="NCBI Taxonomy" id="831"/>
    <lineage>
        <taxon>Bacteria</taxon>
        <taxon>Bacillati</taxon>
        <taxon>Bacillota</taxon>
        <taxon>Clostridia</taxon>
        <taxon>Lachnospirales</taxon>
        <taxon>Lachnospiraceae</taxon>
        <taxon>Butyrivibrio</taxon>
    </lineage>
</organism>
<feature type="transmembrane region" description="Helical" evidence="1">
    <location>
        <begin position="23"/>
        <end position="43"/>
    </location>
</feature>